<reference evidence="8" key="3">
    <citation type="submission" date="2025-09" db="UniProtKB">
        <authorList>
            <consortium name="Ensembl"/>
        </authorList>
    </citation>
    <scope>IDENTIFICATION</scope>
</reference>
<dbReference type="AlphaFoldDB" id="H3AX24"/>
<dbReference type="eggNOG" id="KOG3322">
    <property type="taxonomic scope" value="Eukaryota"/>
</dbReference>
<feature type="region of interest" description="Disordered" evidence="4">
    <location>
        <begin position="836"/>
        <end position="877"/>
    </location>
</feature>
<feature type="region of interest" description="Disordered" evidence="4">
    <location>
        <begin position="1"/>
        <end position="32"/>
    </location>
</feature>
<dbReference type="HOGENOM" id="CLU_007205_1_2_1"/>
<name>H3AX24_LATCH</name>
<dbReference type="STRING" id="7897.ENSLACP00000014195"/>
<dbReference type="OMA" id="KALSPMC"/>
<accession>H3AX24</accession>
<dbReference type="PANTHER" id="PTHR22731">
    <property type="entry name" value="RIBONUCLEASES P/MRP PROTEIN SUBUNIT POP1"/>
    <property type="match status" value="1"/>
</dbReference>
<feature type="compositionally biased region" description="Basic residues" evidence="4">
    <location>
        <begin position="847"/>
        <end position="860"/>
    </location>
</feature>
<dbReference type="Proteomes" id="UP000008672">
    <property type="component" value="Unassembled WGS sequence"/>
</dbReference>
<dbReference type="EMBL" id="AFYH01116665">
    <property type="status" value="NOT_ANNOTATED_CDS"/>
    <property type="molecule type" value="Genomic_DNA"/>
</dbReference>
<evidence type="ECO:0000313" key="9">
    <source>
        <dbReference type="Proteomes" id="UP000008672"/>
    </source>
</evidence>
<keyword evidence="3" id="KW-0539">Nucleus</keyword>
<dbReference type="PANTHER" id="PTHR22731:SF3">
    <property type="entry name" value="RIBONUCLEASES P_MRP PROTEIN SUBUNIT POP1"/>
    <property type="match status" value="1"/>
</dbReference>
<feature type="compositionally biased region" description="Polar residues" evidence="4">
    <location>
        <begin position="728"/>
        <end position="740"/>
    </location>
</feature>
<dbReference type="Ensembl" id="ENSLACT00000014295.1">
    <property type="protein sequence ID" value="ENSLACP00000014195.1"/>
    <property type="gene ID" value="ENSLACG00000012498.1"/>
</dbReference>
<dbReference type="FunCoup" id="H3AX24">
    <property type="interactions" value="2008"/>
</dbReference>
<evidence type="ECO:0000256" key="1">
    <source>
        <dbReference type="ARBA" id="ARBA00004123"/>
    </source>
</evidence>
<feature type="domain" description="POPLD" evidence="6">
    <location>
        <begin position="583"/>
        <end position="674"/>
    </location>
</feature>
<dbReference type="GeneTree" id="ENSGT00390000017478"/>
<evidence type="ECO:0000259" key="7">
    <source>
        <dbReference type="Pfam" id="PF22770"/>
    </source>
</evidence>
<protein>
    <submittedName>
        <fullName evidence="8">POP1 homolog, ribonuclease P/MRP subunit</fullName>
    </submittedName>
</protein>
<dbReference type="GO" id="GO:0001682">
    <property type="term" value="P:tRNA 5'-leader removal"/>
    <property type="evidence" value="ECO:0007669"/>
    <property type="project" value="InterPro"/>
</dbReference>
<dbReference type="GO" id="GO:0000172">
    <property type="term" value="C:ribonuclease MRP complex"/>
    <property type="evidence" value="ECO:0007669"/>
    <property type="project" value="InterPro"/>
</dbReference>
<evidence type="ECO:0000259" key="5">
    <source>
        <dbReference type="Pfam" id="PF06978"/>
    </source>
</evidence>
<keyword evidence="2" id="KW-0819">tRNA processing</keyword>
<feature type="region of interest" description="Disordered" evidence="4">
    <location>
        <begin position="712"/>
        <end position="740"/>
    </location>
</feature>
<reference evidence="8" key="2">
    <citation type="submission" date="2025-08" db="UniProtKB">
        <authorList>
            <consortium name="Ensembl"/>
        </authorList>
    </citation>
    <scope>IDENTIFICATION</scope>
</reference>
<proteinExistence type="predicted"/>
<dbReference type="InterPro" id="IPR055079">
    <property type="entry name" value="POP1_C"/>
</dbReference>
<evidence type="ECO:0000256" key="4">
    <source>
        <dbReference type="SAM" id="MobiDB-lite"/>
    </source>
</evidence>
<dbReference type="InterPro" id="IPR012590">
    <property type="entry name" value="POPLD_dom"/>
</dbReference>
<comment type="subcellular location">
    <subcellularLocation>
        <location evidence="1">Nucleus</location>
    </subcellularLocation>
</comment>
<feature type="domain" description="POP1 C-terminal" evidence="7">
    <location>
        <begin position="800"/>
        <end position="966"/>
    </location>
</feature>
<organism evidence="8 9">
    <name type="scientific">Latimeria chalumnae</name>
    <name type="common">Coelacanth</name>
    <dbReference type="NCBI Taxonomy" id="7897"/>
    <lineage>
        <taxon>Eukaryota</taxon>
        <taxon>Metazoa</taxon>
        <taxon>Chordata</taxon>
        <taxon>Craniata</taxon>
        <taxon>Vertebrata</taxon>
        <taxon>Euteleostomi</taxon>
        <taxon>Coelacanthiformes</taxon>
        <taxon>Coelacanthidae</taxon>
        <taxon>Latimeria</taxon>
    </lineage>
</organism>
<dbReference type="InterPro" id="IPR039182">
    <property type="entry name" value="Pop1"/>
</dbReference>
<dbReference type="InParanoid" id="H3AX24"/>
<evidence type="ECO:0000256" key="2">
    <source>
        <dbReference type="ARBA" id="ARBA00022694"/>
    </source>
</evidence>
<feature type="domain" description="Pop1 N-terminal" evidence="5">
    <location>
        <begin position="43"/>
        <end position="118"/>
    </location>
</feature>
<dbReference type="Pfam" id="PF06978">
    <property type="entry name" value="POP1_N"/>
    <property type="match status" value="2"/>
</dbReference>
<feature type="compositionally biased region" description="Basic and acidic residues" evidence="4">
    <location>
        <begin position="1"/>
        <end position="18"/>
    </location>
</feature>
<evidence type="ECO:0000313" key="8">
    <source>
        <dbReference type="Ensembl" id="ENSLACP00000014195.1"/>
    </source>
</evidence>
<feature type="compositionally biased region" description="Polar residues" evidence="4">
    <location>
        <begin position="865"/>
        <end position="877"/>
    </location>
</feature>
<keyword evidence="9" id="KW-1185">Reference proteome</keyword>
<dbReference type="InterPro" id="IPR009723">
    <property type="entry name" value="Pop1_N"/>
</dbReference>
<sequence length="966" mass="108038">ADSREQNLYRGGFREKQGTGRAQKGGHPSKSQEIPQYITATTFAHARASEVNAMLRAVKQMSSSAQVFQYLPRHMRRRAMSHNVKRLPRRLQAMAKRELEKGAHQKKEKSKSKCRKARRRHGNLLLDFNRRQRKNIWLETHIWHAKRFHMVKKWRYCLGDRPTAKSYRACYRAMTKHCLLQDLSYYCCLEVIGVEEELLKALARLTSKDAGATFAAAACLSGKRQGSLVLYGVDRYPQEALGSVDFIWKPKNVHDGSTESRQLWIWTHPALKEDVLAELKKVCQCLVPVEPSVPVPEPASVHCEGEVKAEKLVCTGKRKRGDEAGELAVPVKKILGDGTRDPLHPVSWKSQVGIVINDLTMEIIRYRLTGPLSHCILSEALEVATVHKDTKDADRGAHTWWSEHCKDSDHVSLHNSQRNTFQLLKGLGSPAEIPAGTVLGLTVGDPRLRLPKKRTKAMPDPTQFQGSFFFFFQGRAFAHYCRSCAQWEPLLIHADEPDHEKVRQLTLEGVAVECAQSLIWSQTIRNSVTQNKLSEQELNRLKSELLVPGTRLNLGPQESKIPILLLQQPGKVKGEERPGWGSGWDVLIPKGWGMAFWIPFIYRGARAGGLQEALKHSQYKGTPHSPHDFPDCPAGIQFAREMESELLDKFNRRPPAKRPNYIKHGTLAPFRCPWEQLAEDWERRSKGGGDGSGVVACGSLDSGQLGPFSSLEEVQEERMETSAGDTPMTESGKGQINSEQNQATKSTVCVLRSRTQLKLLSAWCRPASGKSQKAGQNTRRVQKDITADTVAAMLSSFPKSLVWIKVCLLKKGSPKLHSMVYIPTSEDLQQLSKDSAYFGPQEPKHRDAFKRKVKEQKRGKKSSENTKGTTAPLSTDAAGQNKTSLVLGLWPEPLPNVTLHCSRTLIGFVTQGDFSLAAGCGEALGFVSLTGLLHMLSNQPAMKRGIVLIRNPASLQYRFAKLIIEV</sequence>
<dbReference type="Pfam" id="PF08170">
    <property type="entry name" value="POPLD"/>
    <property type="match status" value="1"/>
</dbReference>
<dbReference type="GO" id="GO:0005655">
    <property type="term" value="C:nucleolar ribonuclease P complex"/>
    <property type="evidence" value="ECO:0007669"/>
    <property type="project" value="InterPro"/>
</dbReference>
<evidence type="ECO:0000256" key="3">
    <source>
        <dbReference type="ARBA" id="ARBA00023242"/>
    </source>
</evidence>
<dbReference type="Pfam" id="PF22770">
    <property type="entry name" value="POP1_C"/>
    <property type="match status" value="1"/>
</dbReference>
<feature type="domain" description="Pop1 N-terminal" evidence="5">
    <location>
        <begin position="127"/>
        <end position="191"/>
    </location>
</feature>
<evidence type="ECO:0000259" key="6">
    <source>
        <dbReference type="Pfam" id="PF08170"/>
    </source>
</evidence>
<reference evidence="9" key="1">
    <citation type="submission" date="2011-08" db="EMBL/GenBank/DDBJ databases">
        <title>The draft genome of Latimeria chalumnae.</title>
        <authorList>
            <person name="Di Palma F."/>
            <person name="Alfoldi J."/>
            <person name="Johnson J."/>
            <person name="Berlin A."/>
            <person name="Gnerre S."/>
            <person name="Jaffe D."/>
            <person name="MacCallum I."/>
            <person name="Young S."/>
            <person name="Walker B.J."/>
            <person name="Lander E."/>
            <person name="Lindblad-Toh K."/>
        </authorList>
    </citation>
    <scope>NUCLEOTIDE SEQUENCE [LARGE SCALE GENOMIC DNA]</scope>
    <source>
        <strain evidence="9">Wild caught</strain>
    </source>
</reference>
<gene>
    <name evidence="8" type="primary">POP1</name>
</gene>